<dbReference type="Proteomes" id="UP000694846">
    <property type="component" value="Unplaced"/>
</dbReference>
<dbReference type="AlphaFoldDB" id="A0A8B8FBF2"/>
<evidence type="ECO:0000313" key="1">
    <source>
        <dbReference type="Proteomes" id="UP000694846"/>
    </source>
</evidence>
<evidence type="ECO:0000313" key="2">
    <source>
        <dbReference type="RefSeq" id="XP_025407650.1"/>
    </source>
</evidence>
<sequence length="120" mass="14684">MPMERGHQQNRRLLQIKRKIFRRIYGPKRNEENTFERRTNAELRTIFNETNIVGILKRRRISWAGHVWKAEGQIVHNITWKPDKKRLRGRPRQLWSDRVRDDLKFMGIREGERLAKNREV</sequence>
<accession>A0A8B8FBF2</accession>
<protein>
    <submittedName>
        <fullName evidence="2">Uncharacterized protein LOC112681620</fullName>
    </submittedName>
</protein>
<dbReference type="OrthoDB" id="6627960at2759"/>
<organism evidence="1 2">
    <name type="scientific">Sipha flava</name>
    <name type="common">yellow sugarcane aphid</name>
    <dbReference type="NCBI Taxonomy" id="143950"/>
    <lineage>
        <taxon>Eukaryota</taxon>
        <taxon>Metazoa</taxon>
        <taxon>Ecdysozoa</taxon>
        <taxon>Arthropoda</taxon>
        <taxon>Hexapoda</taxon>
        <taxon>Insecta</taxon>
        <taxon>Pterygota</taxon>
        <taxon>Neoptera</taxon>
        <taxon>Paraneoptera</taxon>
        <taxon>Hemiptera</taxon>
        <taxon>Sternorrhyncha</taxon>
        <taxon>Aphidomorpha</taxon>
        <taxon>Aphidoidea</taxon>
        <taxon>Aphididae</taxon>
        <taxon>Sipha</taxon>
    </lineage>
</organism>
<dbReference type="GeneID" id="112681620"/>
<keyword evidence="1" id="KW-1185">Reference proteome</keyword>
<name>A0A8B8FBF2_9HEMI</name>
<reference evidence="2" key="1">
    <citation type="submission" date="2025-08" db="UniProtKB">
        <authorList>
            <consortium name="RefSeq"/>
        </authorList>
    </citation>
    <scope>IDENTIFICATION</scope>
    <source>
        <tissue evidence="2">Whole body</tissue>
    </source>
</reference>
<proteinExistence type="predicted"/>
<dbReference type="RefSeq" id="XP_025407650.1">
    <property type="nucleotide sequence ID" value="XM_025551865.1"/>
</dbReference>
<gene>
    <name evidence="2" type="primary">LOC112681620</name>
</gene>